<name>A0A5M3VZK2_9ACTN</name>
<reference evidence="2 3" key="1">
    <citation type="submission" date="2019-10" db="EMBL/GenBank/DDBJ databases">
        <title>Whole genome shotgun sequence of Acrocarpospora corrugata NBRC 13972.</title>
        <authorList>
            <person name="Ichikawa N."/>
            <person name="Kimura A."/>
            <person name="Kitahashi Y."/>
            <person name="Komaki H."/>
            <person name="Oguchi A."/>
        </authorList>
    </citation>
    <scope>NUCLEOTIDE SEQUENCE [LARGE SCALE GENOMIC DNA]</scope>
    <source>
        <strain evidence="2 3">NBRC 13972</strain>
    </source>
</reference>
<dbReference type="GO" id="GO:0009231">
    <property type="term" value="P:riboflavin biosynthetic process"/>
    <property type="evidence" value="ECO:0007669"/>
    <property type="project" value="InterPro"/>
</dbReference>
<dbReference type="AlphaFoldDB" id="A0A5M3VZK2"/>
<comment type="caution">
    <text evidence="2">The sequence shown here is derived from an EMBL/GenBank/DDBJ whole genome shotgun (WGS) entry which is preliminary data.</text>
</comment>
<protein>
    <submittedName>
        <fullName evidence="2">Riboflavin biosynthesis protein RibD</fullName>
    </submittedName>
</protein>
<dbReference type="InterPro" id="IPR024072">
    <property type="entry name" value="DHFR-like_dom_sf"/>
</dbReference>
<dbReference type="Pfam" id="PF01872">
    <property type="entry name" value="RibD_C"/>
    <property type="match status" value="1"/>
</dbReference>
<dbReference type="Proteomes" id="UP000334990">
    <property type="component" value="Unassembled WGS sequence"/>
</dbReference>
<dbReference type="RefSeq" id="WP_155336627.1">
    <property type="nucleotide sequence ID" value="NZ_BAAABN010000033.1"/>
</dbReference>
<dbReference type="SUPFAM" id="SSF53597">
    <property type="entry name" value="Dihydrofolate reductase-like"/>
    <property type="match status" value="1"/>
</dbReference>
<dbReference type="PANTHER" id="PTHR38011:SF11">
    <property type="entry name" value="2,5-DIAMINO-6-RIBOSYLAMINO-4(3H)-PYRIMIDINONE 5'-PHOSPHATE REDUCTASE"/>
    <property type="match status" value="1"/>
</dbReference>
<proteinExistence type="predicted"/>
<dbReference type="InterPro" id="IPR002734">
    <property type="entry name" value="RibDG_C"/>
</dbReference>
<dbReference type="Gene3D" id="3.40.430.10">
    <property type="entry name" value="Dihydrofolate Reductase, subunit A"/>
    <property type="match status" value="1"/>
</dbReference>
<dbReference type="EMBL" id="BLAD01000044">
    <property type="protein sequence ID" value="GES00271.1"/>
    <property type="molecule type" value="Genomic_DNA"/>
</dbReference>
<evidence type="ECO:0000313" key="3">
    <source>
        <dbReference type="Proteomes" id="UP000334990"/>
    </source>
</evidence>
<gene>
    <name evidence="2" type="ORF">Acor_23340</name>
</gene>
<evidence type="ECO:0000259" key="1">
    <source>
        <dbReference type="Pfam" id="PF01872"/>
    </source>
</evidence>
<organism evidence="2 3">
    <name type="scientific">Acrocarpospora corrugata</name>
    <dbReference type="NCBI Taxonomy" id="35763"/>
    <lineage>
        <taxon>Bacteria</taxon>
        <taxon>Bacillati</taxon>
        <taxon>Actinomycetota</taxon>
        <taxon>Actinomycetes</taxon>
        <taxon>Streptosporangiales</taxon>
        <taxon>Streptosporangiaceae</taxon>
        <taxon>Acrocarpospora</taxon>
    </lineage>
</organism>
<dbReference type="GO" id="GO:0008703">
    <property type="term" value="F:5-amino-6-(5-phosphoribosylamino)uracil reductase activity"/>
    <property type="evidence" value="ECO:0007669"/>
    <property type="project" value="InterPro"/>
</dbReference>
<evidence type="ECO:0000313" key="2">
    <source>
        <dbReference type="EMBL" id="GES00271.1"/>
    </source>
</evidence>
<keyword evidence="3" id="KW-1185">Reference proteome</keyword>
<sequence length="189" mass="20894">MRKIIYWVHTSVDGFFDGPDHVLDWPLMGPELSAYSQKLNESVGTLMYGRVVYQVMVSYWPTADTVSDHPHDIAYAPLWRRTPKIVVTNTLTEADWDTRVISGAGLAGKIAALKAEPGKDILLTGGTGLAVSLTELGLIDEYQIIVHPVLLTGGTPVLAGVKDRLKLRLLETRTLDDAVVLHRYERGQD</sequence>
<dbReference type="InterPro" id="IPR050765">
    <property type="entry name" value="Riboflavin_Biosynth_HTPR"/>
</dbReference>
<accession>A0A5M3VZK2</accession>
<dbReference type="OrthoDB" id="2313602at2"/>
<dbReference type="PANTHER" id="PTHR38011">
    <property type="entry name" value="DIHYDROFOLATE REDUCTASE FAMILY PROTEIN (AFU_ORTHOLOGUE AFUA_8G06820)"/>
    <property type="match status" value="1"/>
</dbReference>
<feature type="domain" description="Bacterial bifunctional deaminase-reductase C-terminal" evidence="1">
    <location>
        <begin position="2"/>
        <end position="181"/>
    </location>
</feature>